<dbReference type="CDD" id="cd13654">
    <property type="entry name" value="PBP2_phosphate_like_2"/>
    <property type="match status" value="1"/>
</dbReference>
<evidence type="ECO:0000256" key="4">
    <source>
        <dbReference type="RuleBase" id="RU367119"/>
    </source>
</evidence>
<dbReference type="FunFam" id="3.40.190.10:FF:000156">
    <property type="entry name" value="Phosphate ABC transporter, phosphate-binding protein"/>
    <property type="match status" value="1"/>
</dbReference>
<feature type="domain" description="PBP" evidence="5">
    <location>
        <begin position="34"/>
        <end position="289"/>
    </location>
</feature>
<dbReference type="InterPro" id="IPR024370">
    <property type="entry name" value="PBP_domain"/>
</dbReference>
<organism evidence="6 7">
    <name type="scientific">Microseira wollei NIES-4236</name>
    <dbReference type="NCBI Taxonomy" id="2530354"/>
    <lineage>
        <taxon>Bacteria</taxon>
        <taxon>Bacillati</taxon>
        <taxon>Cyanobacteriota</taxon>
        <taxon>Cyanophyceae</taxon>
        <taxon>Oscillatoriophycideae</taxon>
        <taxon>Aerosakkonematales</taxon>
        <taxon>Aerosakkonemataceae</taxon>
        <taxon>Microseira</taxon>
    </lineage>
</organism>
<dbReference type="GO" id="GO:0042301">
    <property type="term" value="F:phosphate ion binding"/>
    <property type="evidence" value="ECO:0007669"/>
    <property type="project" value="UniProtKB-UniRule"/>
</dbReference>
<name>A0AAV3XPT8_9CYAN</name>
<evidence type="ECO:0000256" key="2">
    <source>
        <dbReference type="ARBA" id="ARBA00022448"/>
    </source>
</evidence>
<proteinExistence type="inferred from homology"/>
<dbReference type="PROSITE" id="PS51257">
    <property type="entry name" value="PROKAR_LIPOPROTEIN"/>
    <property type="match status" value="1"/>
</dbReference>
<dbReference type="EMBL" id="BLAY01000272">
    <property type="protein sequence ID" value="GET43940.1"/>
    <property type="molecule type" value="Genomic_DNA"/>
</dbReference>
<gene>
    <name evidence="6" type="ORF">MiSe_87660</name>
</gene>
<dbReference type="SUPFAM" id="SSF53850">
    <property type="entry name" value="Periplasmic binding protein-like II"/>
    <property type="match status" value="1"/>
</dbReference>
<dbReference type="PANTHER" id="PTHR30570">
    <property type="entry name" value="PERIPLASMIC PHOSPHATE BINDING COMPONENT OF PHOSPHATE ABC TRANSPORTER"/>
    <property type="match status" value="1"/>
</dbReference>
<evidence type="ECO:0000256" key="3">
    <source>
        <dbReference type="ARBA" id="ARBA00022729"/>
    </source>
</evidence>
<feature type="chain" id="PRO_5043089008" description="Phosphate-binding protein" evidence="4">
    <location>
        <begin position="23"/>
        <end position="344"/>
    </location>
</feature>
<keyword evidence="7" id="KW-1185">Reference proteome</keyword>
<dbReference type="Proteomes" id="UP001050975">
    <property type="component" value="Unassembled WGS sequence"/>
</dbReference>
<feature type="signal peptide" evidence="4">
    <location>
        <begin position="1"/>
        <end position="22"/>
    </location>
</feature>
<dbReference type="GO" id="GO:0006817">
    <property type="term" value="P:phosphate ion transport"/>
    <property type="evidence" value="ECO:0007669"/>
    <property type="project" value="UniProtKB-UniRule"/>
</dbReference>
<dbReference type="NCBIfam" id="TIGR02136">
    <property type="entry name" value="ptsS_2"/>
    <property type="match status" value="1"/>
</dbReference>
<comment type="caution">
    <text evidence="6">The sequence shown here is derived from an EMBL/GenBank/DDBJ whole genome shotgun (WGS) entry which is preliminary data.</text>
</comment>
<dbReference type="PANTHER" id="PTHR30570:SF1">
    <property type="entry name" value="PHOSPHATE-BINDING PROTEIN PSTS"/>
    <property type="match status" value="1"/>
</dbReference>
<dbReference type="RefSeq" id="WP_226593269.1">
    <property type="nucleotide sequence ID" value="NZ_BLAY01000272.1"/>
</dbReference>
<evidence type="ECO:0000313" key="6">
    <source>
        <dbReference type="EMBL" id="GET43940.1"/>
    </source>
</evidence>
<keyword evidence="3 4" id="KW-0732">Signal</keyword>
<dbReference type="Pfam" id="PF12849">
    <property type="entry name" value="PBP_like_2"/>
    <property type="match status" value="1"/>
</dbReference>
<reference evidence="6" key="1">
    <citation type="submission" date="2019-10" db="EMBL/GenBank/DDBJ databases">
        <title>Draft genome sequece of Microseira wollei NIES-4236.</title>
        <authorList>
            <person name="Yamaguchi H."/>
            <person name="Suzuki S."/>
            <person name="Kawachi M."/>
        </authorList>
    </citation>
    <scope>NUCLEOTIDE SEQUENCE</scope>
    <source>
        <strain evidence="6">NIES-4236</strain>
    </source>
</reference>
<keyword evidence="4" id="KW-0592">Phosphate transport</keyword>
<dbReference type="InterPro" id="IPR011862">
    <property type="entry name" value="Phos-bd"/>
</dbReference>
<keyword evidence="2 4" id="KW-0813">Transport</keyword>
<dbReference type="Gene3D" id="3.40.190.10">
    <property type="entry name" value="Periplasmic binding protein-like II"/>
    <property type="match status" value="2"/>
</dbReference>
<evidence type="ECO:0000259" key="5">
    <source>
        <dbReference type="Pfam" id="PF12849"/>
    </source>
</evidence>
<protein>
    <recommendedName>
        <fullName evidence="4">Phosphate-binding protein</fullName>
    </recommendedName>
</protein>
<accession>A0AAV3XPT8</accession>
<evidence type="ECO:0000256" key="1">
    <source>
        <dbReference type="ARBA" id="ARBA00008725"/>
    </source>
</evidence>
<evidence type="ECO:0000313" key="7">
    <source>
        <dbReference type="Proteomes" id="UP001050975"/>
    </source>
</evidence>
<comment type="function">
    <text evidence="4">Involved in the system for phosphate transport across the cytoplasmic membrane.</text>
</comment>
<sequence>MNVTAKPLLFALGILALTTSCSTPTNSNTTLVAAGGTAQTIKIDGSSTVFPITDAIAKEYKKTKQNKVEIQAAFSGTSGGFRKFCAGETDISDASRPINAEEMKACNQAGVRFIELPVAFDALTVVVNPQNTWAQDITRAELKKLWEPAAEGKITKWNQIRSSWPDRPINLYGAGKDSGTFDYFTEATVGQPKASRNDYTASEDDNVLVQGVAKDPNALGYFGFGYFEDNQDKLKALAIDNGKGAILPSRETVEKAQYQPLARPLFIYVNVRYNQMKPELREFVKFYLNNAKRIVENANYIPLPEEGYHISKIHFESGKVGTVFEGKSELNLTIGELLRKEKKF</sequence>
<dbReference type="InterPro" id="IPR050811">
    <property type="entry name" value="Phosphate_ABC_transporter"/>
</dbReference>
<dbReference type="AlphaFoldDB" id="A0AAV3XPT8"/>
<comment type="similarity">
    <text evidence="1 4">Belongs to the PstS family.</text>
</comment>